<dbReference type="AlphaFoldDB" id="A0AAE1F1C2"/>
<proteinExistence type="predicted"/>
<evidence type="ECO:0000256" key="1">
    <source>
        <dbReference type="SAM" id="MobiDB-lite"/>
    </source>
</evidence>
<keyword evidence="3" id="KW-1185">Reference proteome</keyword>
<organism evidence="2 3">
    <name type="scientific">Petrolisthes cinctipes</name>
    <name type="common">Flat porcelain crab</name>
    <dbReference type="NCBI Taxonomy" id="88211"/>
    <lineage>
        <taxon>Eukaryota</taxon>
        <taxon>Metazoa</taxon>
        <taxon>Ecdysozoa</taxon>
        <taxon>Arthropoda</taxon>
        <taxon>Crustacea</taxon>
        <taxon>Multicrustacea</taxon>
        <taxon>Malacostraca</taxon>
        <taxon>Eumalacostraca</taxon>
        <taxon>Eucarida</taxon>
        <taxon>Decapoda</taxon>
        <taxon>Pleocyemata</taxon>
        <taxon>Anomura</taxon>
        <taxon>Galatheoidea</taxon>
        <taxon>Porcellanidae</taxon>
        <taxon>Petrolisthes</taxon>
    </lineage>
</organism>
<comment type="caution">
    <text evidence="2">The sequence shown here is derived from an EMBL/GenBank/DDBJ whole genome shotgun (WGS) entry which is preliminary data.</text>
</comment>
<evidence type="ECO:0000313" key="3">
    <source>
        <dbReference type="Proteomes" id="UP001286313"/>
    </source>
</evidence>
<feature type="compositionally biased region" description="Basic and acidic residues" evidence="1">
    <location>
        <begin position="1"/>
        <end position="71"/>
    </location>
</feature>
<evidence type="ECO:0000313" key="2">
    <source>
        <dbReference type="EMBL" id="KAK3865144.1"/>
    </source>
</evidence>
<sequence>MERRDGRGEARERREGMEEERRGKGEKERRDGGGETRERRRKGMEEERQGRRRKGMEEERREGMEEERRDGGSAITGSHAAGGTGGYQLLCREGRTAGRQGHQAMEAMWRVASPLLHFTTFTSYRSIPLLFVPLPTTLSPLLPSPHFTSSPHPSSPLFSSLRTSPLHYNLYLHSLPPFPKQPSSSPHFPPLLFNVTFISPPPLHNLHLHFPSFLSSPTFTSLPTSPPFNNLYLLFTTQPSLLHPSTTFTFTSLPSTPFYNLPLHLTEFYLVHFALNSSSLSREL</sequence>
<dbReference type="EMBL" id="JAWQEG010003656">
    <property type="protein sequence ID" value="KAK3865144.1"/>
    <property type="molecule type" value="Genomic_DNA"/>
</dbReference>
<feature type="region of interest" description="Disordered" evidence="1">
    <location>
        <begin position="1"/>
        <end position="87"/>
    </location>
</feature>
<name>A0AAE1F1C2_PETCI</name>
<accession>A0AAE1F1C2</accession>
<gene>
    <name evidence="2" type="ORF">Pcinc_029226</name>
</gene>
<protein>
    <submittedName>
        <fullName evidence="2">Uncharacterized protein</fullName>
    </submittedName>
</protein>
<dbReference type="Proteomes" id="UP001286313">
    <property type="component" value="Unassembled WGS sequence"/>
</dbReference>
<reference evidence="2" key="1">
    <citation type="submission" date="2023-10" db="EMBL/GenBank/DDBJ databases">
        <title>Genome assemblies of two species of porcelain crab, Petrolisthes cinctipes and Petrolisthes manimaculis (Anomura: Porcellanidae).</title>
        <authorList>
            <person name="Angst P."/>
        </authorList>
    </citation>
    <scope>NUCLEOTIDE SEQUENCE</scope>
    <source>
        <strain evidence="2">PB745_01</strain>
        <tissue evidence="2">Gill</tissue>
    </source>
</reference>